<protein>
    <submittedName>
        <fullName evidence="2">Uncharacterized protein</fullName>
    </submittedName>
</protein>
<dbReference type="Proteomes" id="UP001174136">
    <property type="component" value="Unassembled WGS sequence"/>
</dbReference>
<dbReference type="AlphaFoldDB" id="A0AA47MGQ8"/>
<evidence type="ECO:0000256" key="1">
    <source>
        <dbReference type="SAM" id="MobiDB-lite"/>
    </source>
</evidence>
<proteinExistence type="predicted"/>
<feature type="region of interest" description="Disordered" evidence="1">
    <location>
        <begin position="34"/>
        <end position="56"/>
    </location>
</feature>
<feature type="region of interest" description="Disordered" evidence="1">
    <location>
        <begin position="205"/>
        <end position="284"/>
    </location>
</feature>
<comment type="caution">
    <text evidence="2">The sequence shown here is derived from an EMBL/GenBank/DDBJ whole genome shotgun (WGS) entry which is preliminary data.</text>
</comment>
<feature type="compositionally biased region" description="Basic and acidic residues" evidence="1">
    <location>
        <begin position="149"/>
        <end position="161"/>
    </location>
</feature>
<feature type="compositionally biased region" description="Pro residues" evidence="1">
    <location>
        <begin position="223"/>
        <end position="246"/>
    </location>
</feature>
<feature type="compositionally biased region" description="Basic and acidic residues" evidence="1">
    <location>
        <begin position="272"/>
        <end position="284"/>
    </location>
</feature>
<keyword evidence="3" id="KW-1185">Reference proteome</keyword>
<name>A0AA47MGQ8_MERPO</name>
<reference evidence="2" key="1">
    <citation type="journal article" date="2023" name="Front. Mar. Sci.">
        <title>A new Merluccius polli reference genome to investigate the effects of global change in West African waters.</title>
        <authorList>
            <person name="Mateo J.L."/>
            <person name="Blanco-Fernandez C."/>
            <person name="Garcia-Vazquez E."/>
            <person name="Machado-Schiaffino G."/>
        </authorList>
    </citation>
    <scope>NUCLEOTIDE SEQUENCE</scope>
    <source>
        <strain evidence="2">C29</strain>
        <tissue evidence="2">Fin</tissue>
    </source>
</reference>
<feature type="region of interest" description="Disordered" evidence="1">
    <location>
        <begin position="136"/>
        <end position="161"/>
    </location>
</feature>
<feature type="compositionally biased region" description="Basic residues" evidence="1">
    <location>
        <begin position="251"/>
        <end position="261"/>
    </location>
</feature>
<evidence type="ECO:0000313" key="3">
    <source>
        <dbReference type="Proteomes" id="UP001174136"/>
    </source>
</evidence>
<sequence length="301" mass="32373">MPLSADKSGPVADKTGAYEAKRKEDLVYIGIGCNQPTRSGDNMLPSNEKHAEEDDVTYSQVAVAQRQKAADFPRWQWKQSLEDAQNHQIRTDRLMEPQSCSAKKSVVLLLCVGATGLGVGGRLGLCPPPPSLSVLEEDGGGGGGSLGRGAEEGGIRVETADPRPVSPRRLWILRHSWQIRTWLQLRMAGAGVGAGGGGVLLAPRGNSRIRWGPGPRSAAADPSAPPPPPPPPSPAPPTKGPAPPSFPLLRRISRTRRRGRGAPKVTRPGWRRAAEPEAGRRRRERELFLQETAFRNSVSIS</sequence>
<evidence type="ECO:0000313" key="2">
    <source>
        <dbReference type="EMBL" id="KAK0139781.1"/>
    </source>
</evidence>
<feature type="compositionally biased region" description="Low complexity" evidence="1">
    <location>
        <begin position="212"/>
        <end position="222"/>
    </location>
</feature>
<gene>
    <name evidence="2" type="ORF">N1851_023301</name>
</gene>
<accession>A0AA47MGQ8</accession>
<dbReference type="EMBL" id="JAOPHQ010004296">
    <property type="protein sequence ID" value="KAK0139781.1"/>
    <property type="molecule type" value="Genomic_DNA"/>
</dbReference>
<organism evidence="2 3">
    <name type="scientific">Merluccius polli</name>
    <name type="common">Benguela hake</name>
    <name type="synonym">Merluccius cadenati</name>
    <dbReference type="NCBI Taxonomy" id="89951"/>
    <lineage>
        <taxon>Eukaryota</taxon>
        <taxon>Metazoa</taxon>
        <taxon>Chordata</taxon>
        <taxon>Craniata</taxon>
        <taxon>Vertebrata</taxon>
        <taxon>Euteleostomi</taxon>
        <taxon>Actinopterygii</taxon>
        <taxon>Neopterygii</taxon>
        <taxon>Teleostei</taxon>
        <taxon>Neoteleostei</taxon>
        <taxon>Acanthomorphata</taxon>
        <taxon>Zeiogadaria</taxon>
        <taxon>Gadariae</taxon>
        <taxon>Gadiformes</taxon>
        <taxon>Gadoidei</taxon>
        <taxon>Merlucciidae</taxon>
        <taxon>Merluccius</taxon>
    </lineage>
</organism>